<reference evidence="10" key="1">
    <citation type="journal article" date="2010" name="Nat. Biotechnol.">
        <title>Draft genome sequence of the oilseed species Ricinus communis.</title>
        <authorList>
            <person name="Chan A.P."/>
            <person name="Crabtree J."/>
            <person name="Zhao Q."/>
            <person name="Lorenzi H."/>
            <person name="Orvis J."/>
            <person name="Puiu D."/>
            <person name="Melake-Berhan A."/>
            <person name="Jones K.M."/>
            <person name="Redman J."/>
            <person name="Chen G."/>
            <person name="Cahoon E.B."/>
            <person name="Gedil M."/>
            <person name="Stanke M."/>
            <person name="Haas B.J."/>
            <person name="Wortman J.R."/>
            <person name="Fraser-Liggett C.M."/>
            <person name="Ravel J."/>
            <person name="Rabinowicz P.D."/>
        </authorList>
    </citation>
    <scope>NUCLEOTIDE SEQUENCE [LARGE SCALE GENOMIC DNA]</scope>
    <source>
        <strain evidence="10">cv. Hale</strain>
    </source>
</reference>
<keyword evidence="5" id="KW-0813">Transport</keyword>
<proteinExistence type="inferred from homology"/>
<keyword evidence="6" id="KW-0574">Periplasm</keyword>
<name>B9TL65_RICCO</name>
<evidence type="ECO:0000256" key="4">
    <source>
        <dbReference type="ARBA" id="ARBA00014035"/>
    </source>
</evidence>
<dbReference type="Proteomes" id="UP000008311">
    <property type="component" value="Unassembled WGS sequence"/>
</dbReference>
<comment type="similarity">
    <text evidence="2">Belongs to the LolA family.</text>
</comment>
<dbReference type="EMBL" id="EQ986285">
    <property type="protein sequence ID" value="EEF23398.1"/>
    <property type="molecule type" value="Genomic_DNA"/>
</dbReference>
<dbReference type="PANTHER" id="PTHR35869:SF1">
    <property type="entry name" value="OUTER-MEMBRANE LIPOPROTEIN CARRIER PROTEIN"/>
    <property type="match status" value="1"/>
</dbReference>
<dbReference type="InParanoid" id="B9TL65"/>
<evidence type="ECO:0000313" key="9">
    <source>
        <dbReference type="EMBL" id="EEF23398.1"/>
    </source>
</evidence>
<evidence type="ECO:0000256" key="8">
    <source>
        <dbReference type="ARBA" id="ARBA00023186"/>
    </source>
</evidence>
<protein>
    <recommendedName>
        <fullName evidence="4">Outer-membrane lipoprotein carrier protein</fullName>
    </recommendedName>
</protein>
<evidence type="ECO:0000256" key="6">
    <source>
        <dbReference type="ARBA" id="ARBA00022764"/>
    </source>
</evidence>
<evidence type="ECO:0000256" key="5">
    <source>
        <dbReference type="ARBA" id="ARBA00022448"/>
    </source>
</evidence>
<dbReference type="InterPro" id="IPR029046">
    <property type="entry name" value="LolA/LolB/LppX"/>
</dbReference>
<keyword evidence="8" id="KW-0143">Chaperone</keyword>
<dbReference type="InterPro" id="IPR018323">
    <property type="entry name" value="OM_lipoprot_carrier_LolA_Pbac"/>
</dbReference>
<evidence type="ECO:0000256" key="3">
    <source>
        <dbReference type="ARBA" id="ARBA00011245"/>
    </source>
</evidence>
<dbReference type="PANTHER" id="PTHR35869">
    <property type="entry name" value="OUTER-MEMBRANE LIPOPROTEIN CARRIER PROTEIN"/>
    <property type="match status" value="1"/>
</dbReference>
<evidence type="ECO:0000256" key="1">
    <source>
        <dbReference type="ARBA" id="ARBA00004418"/>
    </source>
</evidence>
<dbReference type="AlphaFoldDB" id="B9TL65"/>
<comment type="subcellular location">
    <subcellularLocation>
        <location evidence="1">Periplasm</location>
    </subcellularLocation>
</comment>
<evidence type="ECO:0000256" key="7">
    <source>
        <dbReference type="ARBA" id="ARBA00022927"/>
    </source>
</evidence>
<dbReference type="Pfam" id="PF03548">
    <property type="entry name" value="LolA"/>
    <property type="match status" value="1"/>
</dbReference>
<keyword evidence="10" id="KW-1185">Reference proteome</keyword>
<keyword evidence="7" id="KW-0653">Protein transport</keyword>
<dbReference type="SUPFAM" id="SSF89392">
    <property type="entry name" value="Prokaryotic lipoproteins and lipoprotein localization factors"/>
    <property type="match status" value="1"/>
</dbReference>
<feature type="non-terminal residue" evidence="9">
    <location>
        <position position="1"/>
    </location>
</feature>
<dbReference type="GO" id="GO:0042953">
    <property type="term" value="P:lipoprotein transport"/>
    <property type="evidence" value="ECO:0007669"/>
    <property type="project" value="InterPro"/>
</dbReference>
<organism evidence="9 10">
    <name type="scientific">Ricinus communis</name>
    <name type="common">Castor bean</name>
    <dbReference type="NCBI Taxonomy" id="3988"/>
    <lineage>
        <taxon>Eukaryota</taxon>
        <taxon>Viridiplantae</taxon>
        <taxon>Streptophyta</taxon>
        <taxon>Embryophyta</taxon>
        <taxon>Tracheophyta</taxon>
        <taxon>Spermatophyta</taxon>
        <taxon>Magnoliopsida</taxon>
        <taxon>eudicotyledons</taxon>
        <taxon>Gunneridae</taxon>
        <taxon>Pentapetalae</taxon>
        <taxon>rosids</taxon>
        <taxon>fabids</taxon>
        <taxon>Malpighiales</taxon>
        <taxon>Euphorbiaceae</taxon>
        <taxon>Acalyphoideae</taxon>
        <taxon>Acalypheae</taxon>
        <taxon>Ricinus</taxon>
    </lineage>
</organism>
<evidence type="ECO:0000313" key="10">
    <source>
        <dbReference type="Proteomes" id="UP000008311"/>
    </source>
</evidence>
<dbReference type="CDD" id="cd16325">
    <property type="entry name" value="LolA"/>
    <property type="match status" value="1"/>
</dbReference>
<dbReference type="InterPro" id="IPR004564">
    <property type="entry name" value="OM_lipoprot_carrier_LolA-like"/>
</dbReference>
<dbReference type="NCBIfam" id="TIGR00547">
    <property type="entry name" value="lolA"/>
    <property type="match status" value="1"/>
</dbReference>
<gene>
    <name evidence="9" type="ORF">RCOM_2132770</name>
</gene>
<comment type="subunit">
    <text evidence="3">Monomer.</text>
</comment>
<evidence type="ECO:0000256" key="2">
    <source>
        <dbReference type="ARBA" id="ARBA00007615"/>
    </source>
</evidence>
<dbReference type="Gene3D" id="2.50.20.10">
    <property type="entry name" value="Lipoprotein localisation LolA/LolB/LppX"/>
    <property type="match status" value="1"/>
</dbReference>
<sequence length="97" mass="11237">WSVMTAALADGVDDLKQFYQSTQAMRANFKQTVFDQKGRKLQEVNGTMLLQRPNKFRWDYQKPYEQQIISDGRQSCRIAGGWAKCRRKFSPDPVAGF</sequence>
<accession>B9TL65</accession>